<reference evidence="2 3" key="1">
    <citation type="submission" date="2014-03" db="EMBL/GenBank/DDBJ databases">
        <title>Bradyrhizobium valentinum sp. nov., isolated from effective nodules of Lupinus mariae-josephae, a lupine endemic of basic-lime soils in Eastern Spain.</title>
        <authorList>
            <person name="Duran D."/>
            <person name="Rey L."/>
            <person name="Navarro A."/>
            <person name="Busquets A."/>
            <person name="Imperial J."/>
            <person name="Ruiz-Argueso T."/>
        </authorList>
    </citation>
    <scope>NUCLEOTIDE SEQUENCE [LARGE SCALE GENOMIC DNA]</scope>
    <source>
        <strain evidence="2 3">LmjM3</strain>
    </source>
</reference>
<feature type="compositionally biased region" description="Basic residues" evidence="1">
    <location>
        <begin position="46"/>
        <end position="65"/>
    </location>
</feature>
<gene>
    <name evidence="2" type="ORF">CP49_01645</name>
</gene>
<evidence type="ECO:0000313" key="3">
    <source>
        <dbReference type="Proteomes" id="UP000051913"/>
    </source>
</evidence>
<feature type="region of interest" description="Disordered" evidence="1">
    <location>
        <begin position="42"/>
        <end position="65"/>
    </location>
</feature>
<comment type="caution">
    <text evidence="2">The sequence shown here is derived from an EMBL/GenBank/DDBJ whole genome shotgun (WGS) entry which is preliminary data.</text>
</comment>
<proteinExistence type="predicted"/>
<name>A0A0R3LN45_9BRAD</name>
<protein>
    <recommendedName>
        <fullName evidence="4">Integrase</fullName>
    </recommendedName>
</protein>
<dbReference type="EMBL" id="LLXX01000101">
    <property type="protein sequence ID" value="KRR06835.1"/>
    <property type="molecule type" value="Genomic_DNA"/>
</dbReference>
<sequence length="65" mass="6837">MLAHDGATGPELLAVSGHSSLAQVEPYIQEANQARLADAAMAKSAAGRKKKRAKVTKRSHPVTLT</sequence>
<keyword evidence="3" id="KW-1185">Reference proteome</keyword>
<dbReference type="AlphaFoldDB" id="A0A0R3LN45"/>
<organism evidence="2 3">
    <name type="scientific">Bradyrhizobium valentinum</name>
    <dbReference type="NCBI Taxonomy" id="1518501"/>
    <lineage>
        <taxon>Bacteria</taxon>
        <taxon>Pseudomonadati</taxon>
        <taxon>Pseudomonadota</taxon>
        <taxon>Alphaproteobacteria</taxon>
        <taxon>Hyphomicrobiales</taxon>
        <taxon>Nitrobacteraceae</taxon>
        <taxon>Bradyrhizobium</taxon>
    </lineage>
</organism>
<evidence type="ECO:0000256" key="1">
    <source>
        <dbReference type="SAM" id="MobiDB-lite"/>
    </source>
</evidence>
<accession>A0A0R3LN45</accession>
<dbReference type="Proteomes" id="UP000051913">
    <property type="component" value="Unassembled WGS sequence"/>
</dbReference>
<evidence type="ECO:0008006" key="4">
    <source>
        <dbReference type="Google" id="ProtNLM"/>
    </source>
</evidence>
<evidence type="ECO:0000313" key="2">
    <source>
        <dbReference type="EMBL" id="KRR06835.1"/>
    </source>
</evidence>